<name>A0ABY4GRQ7_9BACI</name>
<reference evidence="3 4" key="1">
    <citation type="submission" date="2022-04" db="EMBL/GenBank/DDBJ databases">
        <title>Gracilibacillus sp. isolated from saltern.</title>
        <authorList>
            <person name="Won M."/>
            <person name="Lee C.-M."/>
            <person name="Woen H.-Y."/>
            <person name="Kwon S.-W."/>
        </authorList>
    </citation>
    <scope>NUCLEOTIDE SEQUENCE [LARGE SCALE GENOMIC DNA]</scope>
    <source>
        <strain evidence="3 4">SSPM10-3</strain>
    </source>
</reference>
<feature type="compositionally biased region" description="Polar residues" evidence="1">
    <location>
        <begin position="61"/>
        <end position="81"/>
    </location>
</feature>
<keyword evidence="4" id="KW-1185">Reference proteome</keyword>
<feature type="signal peptide" evidence="2">
    <location>
        <begin position="1"/>
        <end position="21"/>
    </location>
</feature>
<feature type="compositionally biased region" description="Acidic residues" evidence="1">
    <location>
        <begin position="82"/>
        <end position="96"/>
    </location>
</feature>
<evidence type="ECO:0000313" key="3">
    <source>
        <dbReference type="EMBL" id="UOQ86916.1"/>
    </source>
</evidence>
<evidence type="ECO:0008006" key="5">
    <source>
        <dbReference type="Google" id="ProtNLM"/>
    </source>
</evidence>
<feature type="chain" id="PRO_5047115044" description="Lipoprotein" evidence="2">
    <location>
        <begin position="22"/>
        <end position="229"/>
    </location>
</feature>
<evidence type="ECO:0000256" key="2">
    <source>
        <dbReference type="SAM" id="SignalP"/>
    </source>
</evidence>
<dbReference type="PROSITE" id="PS51257">
    <property type="entry name" value="PROKAR_LIPOPROTEIN"/>
    <property type="match status" value="1"/>
</dbReference>
<evidence type="ECO:0000313" key="4">
    <source>
        <dbReference type="Proteomes" id="UP000831537"/>
    </source>
</evidence>
<protein>
    <recommendedName>
        <fullName evidence="5">Lipoprotein</fullName>
    </recommendedName>
</protein>
<organism evidence="3 4">
    <name type="scientific">Gracilibacillus salinarum</name>
    <dbReference type="NCBI Taxonomy" id="2932255"/>
    <lineage>
        <taxon>Bacteria</taxon>
        <taxon>Bacillati</taxon>
        <taxon>Bacillota</taxon>
        <taxon>Bacilli</taxon>
        <taxon>Bacillales</taxon>
        <taxon>Bacillaceae</taxon>
        <taxon>Gracilibacillus</taxon>
    </lineage>
</organism>
<feature type="compositionally biased region" description="Polar residues" evidence="1">
    <location>
        <begin position="26"/>
        <end position="39"/>
    </location>
</feature>
<feature type="region of interest" description="Disordered" evidence="1">
    <location>
        <begin position="26"/>
        <end position="96"/>
    </location>
</feature>
<accession>A0ABY4GRQ7</accession>
<sequence length="229" mass="25309">MVFKYKKVAFLMILFAGLVLAACQEQEQQTEDNPGTDETASSEDDKATNSDAAAEAEEQTDSNNASQQADTSNEPNTANNDQQDDGMEPVEEADYPSEQEALDVLDTYQEVEQTNTDLGHGMKGFTEGAAGHQYVSWNEGNWYIRVDFPSDPANAIENYENGEALAKEVVNYLEEHYLPAPDRRGTIVINGFSQHPETTIKWQEGSTVYTINEETVEPLDALELAVNNG</sequence>
<dbReference type="RefSeq" id="WP_244747299.1">
    <property type="nucleotide sequence ID" value="NZ_CP095071.1"/>
</dbReference>
<keyword evidence="2" id="KW-0732">Signal</keyword>
<dbReference type="Proteomes" id="UP000831537">
    <property type="component" value="Chromosome"/>
</dbReference>
<gene>
    <name evidence="3" type="ORF">MUN87_08540</name>
</gene>
<dbReference type="EMBL" id="CP095071">
    <property type="protein sequence ID" value="UOQ86916.1"/>
    <property type="molecule type" value="Genomic_DNA"/>
</dbReference>
<proteinExistence type="predicted"/>
<evidence type="ECO:0000256" key="1">
    <source>
        <dbReference type="SAM" id="MobiDB-lite"/>
    </source>
</evidence>